<evidence type="ECO:0000256" key="1">
    <source>
        <dbReference type="SAM" id="Coils"/>
    </source>
</evidence>
<gene>
    <name evidence="3" type="ORF">KZO20_00060</name>
</gene>
<feature type="transmembrane region" description="Helical" evidence="2">
    <location>
        <begin position="24"/>
        <end position="45"/>
    </location>
</feature>
<keyword evidence="2" id="KW-0812">Transmembrane</keyword>
<proteinExistence type="predicted"/>
<protein>
    <submittedName>
        <fullName evidence="3">Uncharacterized protein</fullName>
    </submittedName>
</protein>
<dbReference type="AlphaFoldDB" id="A0A8F8R7M5"/>
<accession>A0A8F8R7M5</accession>
<geneLocation type="plasmid" evidence="3">
    <name>pE2</name>
</geneLocation>
<feature type="coiled-coil region" evidence="1">
    <location>
        <begin position="45"/>
        <end position="72"/>
    </location>
</feature>
<keyword evidence="2" id="KW-1133">Transmembrane helix</keyword>
<evidence type="ECO:0000313" key="3">
    <source>
        <dbReference type="EMBL" id="QYA83577.1"/>
    </source>
</evidence>
<reference evidence="3" key="1">
    <citation type="submission" date="2021-07" db="EMBL/GenBank/DDBJ databases">
        <title>Staphylococcus aureus Genome of the plasmid pE2.</title>
        <authorList>
            <person name="He T."/>
            <person name="Liu Y."/>
        </authorList>
    </citation>
    <scope>NUCLEOTIDE SEQUENCE</scope>
    <source>
        <plasmid evidence="3">pE2</plasmid>
    </source>
</reference>
<name>A0A8F8R7M5_STAAU</name>
<keyword evidence="3" id="KW-0614">Plasmid</keyword>
<keyword evidence="1" id="KW-0175">Coiled coil</keyword>
<dbReference type="RefSeq" id="WP_142352470.1">
    <property type="nucleotide sequence ID" value="NZ_CP080006.1"/>
</dbReference>
<sequence length="107" mass="12382">MVSIFIVFKYSYQIEGILEEYPNILKAFVALFTLLTTVISLVIAYKSYDNSVKQQEKDKEEKNKQFEENSDRIINSLKSDLAKYTRKINVFRLGYTNSGSVANLKII</sequence>
<evidence type="ECO:0000256" key="2">
    <source>
        <dbReference type="SAM" id="Phobius"/>
    </source>
</evidence>
<keyword evidence="2" id="KW-0472">Membrane</keyword>
<organism evidence="3">
    <name type="scientific">Staphylococcus aureus</name>
    <dbReference type="NCBI Taxonomy" id="1280"/>
    <lineage>
        <taxon>Bacteria</taxon>
        <taxon>Bacillati</taxon>
        <taxon>Bacillota</taxon>
        <taxon>Bacilli</taxon>
        <taxon>Bacillales</taxon>
        <taxon>Staphylococcaceae</taxon>
        <taxon>Staphylococcus</taxon>
    </lineage>
</organism>
<dbReference type="EMBL" id="CP080006">
    <property type="protein sequence ID" value="QYA83577.1"/>
    <property type="molecule type" value="Genomic_DNA"/>
</dbReference>